<dbReference type="EMBL" id="JACXAE010000011">
    <property type="protein sequence ID" value="MBD2770960.1"/>
    <property type="molecule type" value="Genomic_DNA"/>
</dbReference>
<comment type="caution">
    <text evidence="3">The sequence shown here is derived from an EMBL/GenBank/DDBJ whole genome shotgun (WGS) entry which is preliminary data.</text>
</comment>
<organism evidence="3 4">
    <name type="scientific">Iningainema tapete BLCC-T55</name>
    <dbReference type="NCBI Taxonomy" id="2748662"/>
    <lineage>
        <taxon>Bacteria</taxon>
        <taxon>Bacillati</taxon>
        <taxon>Cyanobacteriota</taxon>
        <taxon>Cyanophyceae</taxon>
        <taxon>Nostocales</taxon>
        <taxon>Scytonemataceae</taxon>
        <taxon>Iningainema tapete</taxon>
    </lineage>
</organism>
<feature type="domain" description="Actin-like protein N-terminal" evidence="2">
    <location>
        <begin position="21"/>
        <end position="175"/>
    </location>
</feature>
<feature type="region of interest" description="Disordered" evidence="1">
    <location>
        <begin position="1"/>
        <end position="21"/>
    </location>
</feature>
<accession>A0A8J6XA70</accession>
<dbReference type="SUPFAM" id="SSF53067">
    <property type="entry name" value="Actin-like ATPase domain"/>
    <property type="match status" value="1"/>
</dbReference>
<name>A0A8J6XA70_9CYAN</name>
<keyword evidence="4" id="KW-1185">Reference proteome</keyword>
<evidence type="ECO:0000313" key="3">
    <source>
        <dbReference type="EMBL" id="MBD2770960.1"/>
    </source>
</evidence>
<evidence type="ECO:0000259" key="2">
    <source>
        <dbReference type="Pfam" id="PF17989"/>
    </source>
</evidence>
<dbReference type="Gene3D" id="3.30.420.40">
    <property type="match status" value="2"/>
</dbReference>
<dbReference type="AlphaFoldDB" id="A0A8J6XA70"/>
<gene>
    <name evidence="3" type="ORF">ICL16_02180</name>
</gene>
<dbReference type="RefSeq" id="WP_190825260.1">
    <property type="nucleotide sequence ID" value="NZ_CAWPPI010000011.1"/>
</dbReference>
<dbReference type="InterPro" id="IPR040607">
    <property type="entry name" value="ALP_N"/>
</dbReference>
<sequence length="353" mass="37936">MIAIQPTQAETSQTPPPVPVGVDTGAGSLKLAIAGTRVRTPSKVVEVNDLEDDLKSSEGGYFFYQDGERTDLISKQFLTGSLASWKAPTTHTKLSDDSVLKVEYSLHTLLGGLATLPYAREWNLHLVLSIHNSKLFKDALASKINGSHIVSFGSKNSSASLVNLNVSLVVPEGAGSYSYCVAAKPEPLIDRTAQAIAIDFGTSTVIPTVFAPGGAIIHRQVLEVGGCIDLLEAIAADPELIQFLGTGKAGSVETIRLGVESGDFQYGTRSYNFRHIYARHLTPWLKDRLRLAFKEIAEWRDVAQSFVAWGGGVQMPGVSKMLQSLCITPVPDACWANALGLERMAAGRLARGK</sequence>
<proteinExistence type="predicted"/>
<reference evidence="3" key="1">
    <citation type="submission" date="2020-09" db="EMBL/GenBank/DDBJ databases">
        <title>Iningainema tapete sp. nov. (Scytonemataceae, Cyanobacteria) from greenhouses in central Florida (USA) produces two types of nodularin with biosynthetic potential for microcystin-LR and anabaenopeptins.</title>
        <authorList>
            <person name="Berthold D.E."/>
            <person name="Lefler F.W."/>
            <person name="Huang I.-S."/>
            <person name="Abdulla H."/>
            <person name="Zimba P.V."/>
            <person name="Laughinghouse H.D. IV."/>
        </authorList>
    </citation>
    <scope>NUCLEOTIDE SEQUENCE</scope>
    <source>
        <strain evidence="3">BLCCT55</strain>
    </source>
</reference>
<evidence type="ECO:0000313" key="4">
    <source>
        <dbReference type="Proteomes" id="UP000629098"/>
    </source>
</evidence>
<feature type="compositionally biased region" description="Polar residues" evidence="1">
    <location>
        <begin position="1"/>
        <end position="13"/>
    </location>
</feature>
<dbReference type="InterPro" id="IPR043129">
    <property type="entry name" value="ATPase_NBD"/>
</dbReference>
<protein>
    <recommendedName>
        <fullName evidence="2">Actin-like protein N-terminal domain-containing protein</fullName>
    </recommendedName>
</protein>
<evidence type="ECO:0000256" key="1">
    <source>
        <dbReference type="SAM" id="MobiDB-lite"/>
    </source>
</evidence>
<dbReference type="CDD" id="cd10227">
    <property type="entry name" value="ASKHA_NBD_ParM-like"/>
    <property type="match status" value="1"/>
</dbReference>
<dbReference type="Proteomes" id="UP000629098">
    <property type="component" value="Unassembled WGS sequence"/>
</dbReference>
<dbReference type="Pfam" id="PF17989">
    <property type="entry name" value="ALP_N"/>
    <property type="match status" value="1"/>
</dbReference>